<organism evidence="7 8">
    <name type="scientific">Solilutibacter silvestris</name>
    <dbReference type="NCBI Taxonomy" id="1645665"/>
    <lineage>
        <taxon>Bacteria</taxon>
        <taxon>Pseudomonadati</taxon>
        <taxon>Pseudomonadota</taxon>
        <taxon>Gammaproteobacteria</taxon>
        <taxon>Lysobacterales</taxon>
        <taxon>Lysobacteraceae</taxon>
        <taxon>Solilutibacter</taxon>
    </lineage>
</organism>
<feature type="domain" description="Organic solvent tolerance-like N-terminal" evidence="6">
    <location>
        <begin position="35"/>
        <end position="145"/>
    </location>
</feature>
<proteinExistence type="predicted"/>
<evidence type="ECO:0000256" key="3">
    <source>
        <dbReference type="ARBA" id="ARBA00022764"/>
    </source>
</evidence>
<feature type="signal peptide" evidence="5">
    <location>
        <begin position="1"/>
        <end position="25"/>
    </location>
</feature>
<dbReference type="AlphaFoldDB" id="A0A2K1Q2V7"/>
<dbReference type="InterPro" id="IPR005653">
    <property type="entry name" value="OstA-like_N"/>
</dbReference>
<reference evidence="7 8" key="1">
    <citation type="submission" date="2017-08" db="EMBL/GenBank/DDBJ databases">
        <title>Lysobacter sylvestris genome.</title>
        <authorList>
            <person name="Zhang D.-C."/>
            <person name="Albuquerque L."/>
            <person name="Franca L."/>
            <person name="Froufe H.J.C."/>
            <person name="Barroso C."/>
            <person name="Egas C."/>
            <person name="Da Costa M."/>
            <person name="Margesin R."/>
        </authorList>
    </citation>
    <scope>NUCLEOTIDE SEQUENCE [LARGE SCALE GENOMIC DNA]</scope>
    <source>
        <strain evidence="7 8">AM20-91</strain>
    </source>
</reference>
<protein>
    <submittedName>
        <fullName evidence="7">Lipopolysaccharide transport periplasmic protein LptA</fullName>
    </submittedName>
</protein>
<dbReference type="GO" id="GO:0001530">
    <property type="term" value="F:lipopolysaccharide binding"/>
    <property type="evidence" value="ECO:0007669"/>
    <property type="project" value="InterPro"/>
</dbReference>
<evidence type="ECO:0000259" key="6">
    <source>
        <dbReference type="Pfam" id="PF03968"/>
    </source>
</evidence>
<evidence type="ECO:0000313" key="8">
    <source>
        <dbReference type="Proteomes" id="UP000236220"/>
    </source>
</evidence>
<dbReference type="GO" id="GO:0030288">
    <property type="term" value="C:outer membrane-bounded periplasmic space"/>
    <property type="evidence" value="ECO:0007669"/>
    <property type="project" value="TreeGrafter"/>
</dbReference>
<dbReference type="PANTHER" id="PTHR36504">
    <property type="entry name" value="LIPOPOLYSACCHARIDE EXPORT SYSTEM PROTEIN LPTA"/>
    <property type="match status" value="1"/>
</dbReference>
<evidence type="ECO:0000256" key="1">
    <source>
        <dbReference type="ARBA" id="ARBA00022448"/>
    </source>
</evidence>
<dbReference type="InterPro" id="IPR014340">
    <property type="entry name" value="LptA"/>
</dbReference>
<feature type="chain" id="PRO_5014365613" evidence="5">
    <location>
        <begin position="26"/>
        <end position="167"/>
    </location>
</feature>
<dbReference type="Proteomes" id="UP000236220">
    <property type="component" value="Unassembled WGS sequence"/>
</dbReference>
<keyword evidence="3" id="KW-0574">Periplasm</keyword>
<dbReference type="Pfam" id="PF03968">
    <property type="entry name" value="LptD_N"/>
    <property type="match status" value="1"/>
</dbReference>
<dbReference type="GO" id="GO:0009279">
    <property type="term" value="C:cell outer membrane"/>
    <property type="evidence" value="ECO:0007669"/>
    <property type="project" value="TreeGrafter"/>
</dbReference>
<dbReference type="GO" id="GO:0015920">
    <property type="term" value="P:lipopolysaccharide transport"/>
    <property type="evidence" value="ECO:0007669"/>
    <property type="project" value="InterPro"/>
</dbReference>
<accession>A0A2K1Q2V7</accession>
<keyword evidence="1" id="KW-0813">Transport</keyword>
<name>A0A2K1Q2V7_9GAMM</name>
<keyword evidence="8" id="KW-1185">Reference proteome</keyword>
<gene>
    <name evidence="7" type="ORF">Lysil_1004</name>
</gene>
<evidence type="ECO:0000256" key="4">
    <source>
        <dbReference type="SAM" id="MobiDB-lite"/>
    </source>
</evidence>
<dbReference type="EMBL" id="NPZB01000001">
    <property type="protein sequence ID" value="PNS09375.1"/>
    <property type="molecule type" value="Genomic_DNA"/>
</dbReference>
<dbReference type="RefSeq" id="WP_165782387.1">
    <property type="nucleotide sequence ID" value="NZ_NPZB01000001.1"/>
</dbReference>
<dbReference type="PANTHER" id="PTHR36504:SF1">
    <property type="entry name" value="LIPOPOLYSACCHARIDE EXPORT SYSTEM PROTEIN LPTA"/>
    <property type="match status" value="1"/>
</dbReference>
<evidence type="ECO:0000313" key="7">
    <source>
        <dbReference type="EMBL" id="PNS09375.1"/>
    </source>
</evidence>
<feature type="region of interest" description="Disordered" evidence="4">
    <location>
        <begin position="28"/>
        <end position="50"/>
    </location>
</feature>
<sequence length="167" mass="17444">MPPKLRASLLTASLLVLAVSGVAVAKTSDRKQPTNIEADQGQMSTKDDTPSILDGNVSVVQGTMTAKGAHGTVWSRKGKAYRMLMTGSPVVLTEILDDGSPMKATAANVDYNLDTDIAVFTGNVVITQPKGTLNSEKVTYNMKTGTVNSGGGPGQRVHMVLQPKSGA</sequence>
<dbReference type="GO" id="GO:0017089">
    <property type="term" value="F:glycolipid transfer activity"/>
    <property type="evidence" value="ECO:0007669"/>
    <property type="project" value="TreeGrafter"/>
</dbReference>
<comment type="caution">
    <text evidence="7">The sequence shown here is derived from an EMBL/GenBank/DDBJ whole genome shotgun (WGS) entry which is preliminary data.</text>
</comment>
<dbReference type="Gene3D" id="2.60.450.10">
    <property type="entry name" value="Lipopolysaccharide (LPS) transport protein A like domain"/>
    <property type="match status" value="1"/>
</dbReference>
<feature type="compositionally biased region" description="Polar residues" evidence="4">
    <location>
        <begin position="33"/>
        <end position="44"/>
    </location>
</feature>
<evidence type="ECO:0000256" key="5">
    <source>
        <dbReference type="SAM" id="SignalP"/>
    </source>
</evidence>
<keyword evidence="2 5" id="KW-0732">Signal</keyword>
<dbReference type="NCBIfam" id="TIGR03002">
    <property type="entry name" value="outer_YhbN_LptA"/>
    <property type="match status" value="1"/>
</dbReference>
<evidence type="ECO:0000256" key="2">
    <source>
        <dbReference type="ARBA" id="ARBA00022729"/>
    </source>
</evidence>
<dbReference type="InterPro" id="IPR052037">
    <property type="entry name" value="LPS_export_LptA"/>
</dbReference>